<feature type="chain" id="PRO_5004588701" evidence="1">
    <location>
        <begin position="19"/>
        <end position="73"/>
    </location>
</feature>
<evidence type="ECO:0000313" key="2">
    <source>
        <dbReference type="EnsemblMetazoa" id="MESCA010704-PA"/>
    </source>
</evidence>
<accession>T1H385</accession>
<evidence type="ECO:0000313" key="3">
    <source>
        <dbReference type="Proteomes" id="UP000015102"/>
    </source>
</evidence>
<dbReference type="EnsemblMetazoa" id="MESCA010704-RA">
    <property type="protein sequence ID" value="MESCA010704-PA"/>
    <property type="gene ID" value="MESCA010704"/>
</dbReference>
<organism evidence="2 3">
    <name type="scientific">Megaselia scalaris</name>
    <name type="common">Humpbacked fly</name>
    <name type="synonym">Phora scalaris</name>
    <dbReference type="NCBI Taxonomy" id="36166"/>
    <lineage>
        <taxon>Eukaryota</taxon>
        <taxon>Metazoa</taxon>
        <taxon>Ecdysozoa</taxon>
        <taxon>Arthropoda</taxon>
        <taxon>Hexapoda</taxon>
        <taxon>Insecta</taxon>
        <taxon>Pterygota</taxon>
        <taxon>Neoptera</taxon>
        <taxon>Endopterygota</taxon>
        <taxon>Diptera</taxon>
        <taxon>Brachycera</taxon>
        <taxon>Muscomorpha</taxon>
        <taxon>Platypezoidea</taxon>
        <taxon>Phoridae</taxon>
        <taxon>Megaseliini</taxon>
        <taxon>Megaselia</taxon>
    </lineage>
</organism>
<dbReference type="InterPro" id="IPR054721">
    <property type="entry name" value="GEO12453p1-like"/>
</dbReference>
<protein>
    <submittedName>
        <fullName evidence="2">Uncharacterized protein</fullName>
    </submittedName>
</protein>
<dbReference type="Pfam" id="PF22861">
    <property type="entry name" value="GEO12453p1-like"/>
    <property type="match status" value="1"/>
</dbReference>
<evidence type="ECO:0000256" key="1">
    <source>
        <dbReference type="SAM" id="SignalP"/>
    </source>
</evidence>
<keyword evidence="1" id="KW-0732">Signal</keyword>
<name>T1H385_MEGSC</name>
<dbReference type="OMA" id="SRRICDC"/>
<dbReference type="AlphaFoldDB" id="T1H385"/>
<reference evidence="2" key="2">
    <citation type="submission" date="2015-06" db="UniProtKB">
        <authorList>
            <consortium name="EnsemblMetazoa"/>
        </authorList>
    </citation>
    <scope>IDENTIFICATION</scope>
</reference>
<dbReference type="EMBL" id="CAQQ02374363">
    <property type="status" value="NOT_ANNOTATED_CDS"/>
    <property type="molecule type" value="Genomic_DNA"/>
</dbReference>
<proteinExistence type="predicted"/>
<keyword evidence="3" id="KW-1185">Reference proteome</keyword>
<reference evidence="3" key="1">
    <citation type="submission" date="2013-02" db="EMBL/GenBank/DDBJ databases">
        <authorList>
            <person name="Hughes D."/>
        </authorList>
    </citation>
    <scope>NUCLEOTIDE SEQUENCE</scope>
    <source>
        <strain>Durham</strain>
        <strain evidence="3">NC isolate 2 -- Noor lab</strain>
    </source>
</reference>
<dbReference type="HOGENOM" id="CLU_190180_1_0_1"/>
<dbReference type="Proteomes" id="UP000015102">
    <property type="component" value="Unassembled WGS sequence"/>
</dbReference>
<feature type="signal peptide" evidence="1">
    <location>
        <begin position="1"/>
        <end position="18"/>
    </location>
</feature>
<sequence>MFKFVSIVVMALIAFVAAKPQIVAPLAYSSAYTYPAYSAYSAGYAYPYAAAYSSPYTAAYSTYPYASAYTLFR</sequence>